<comment type="cofactor">
    <cofactor evidence="1">
        <name>Mg(2+)</name>
        <dbReference type="ChEBI" id="CHEBI:18420"/>
    </cofactor>
</comment>
<keyword evidence="1" id="KW-0479">Metal-binding</keyword>
<dbReference type="SUPFAM" id="SSF56655">
    <property type="entry name" value="Carbohydrate phosphatase"/>
    <property type="match status" value="1"/>
</dbReference>
<dbReference type="Proteomes" id="UP000231152">
    <property type="component" value="Unassembled WGS sequence"/>
</dbReference>
<keyword evidence="1" id="KW-0460">Magnesium</keyword>
<dbReference type="Gene3D" id="3.40.190.80">
    <property type="match status" value="1"/>
</dbReference>
<dbReference type="CDD" id="cd01637">
    <property type="entry name" value="IMPase_like"/>
    <property type="match status" value="1"/>
</dbReference>
<reference evidence="2 3" key="1">
    <citation type="submission" date="2017-09" db="EMBL/GenBank/DDBJ databases">
        <title>Depth-based differentiation of microbial function through sediment-hosted aquifers and enrichment of novel symbionts in the deep terrestrial subsurface.</title>
        <authorList>
            <person name="Probst A.J."/>
            <person name="Ladd B."/>
            <person name="Jarett J.K."/>
            <person name="Geller-Mcgrath D.E."/>
            <person name="Sieber C.M."/>
            <person name="Emerson J.B."/>
            <person name="Anantharaman K."/>
            <person name="Thomas B.C."/>
            <person name="Malmstrom R."/>
            <person name="Stieglmeier M."/>
            <person name="Klingl A."/>
            <person name="Woyke T."/>
            <person name="Ryan C.M."/>
            <person name="Banfield J.F."/>
        </authorList>
    </citation>
    <scope>NUCLEOTIDE SEQUENCE [LARGE SCALE GENOMIC DNA]</scope>
    <source>
        <strain evidence="2">CG10_big_fil_rev_8_21_14_0_10_48_11</strain>
    </source>
</reference>
<dbReference type="Gene3D" id="3.30.540.10">
    <property type="entry name" value="Fructose-1,6-Bisphosphatase, subunit A, domain 1"/>
    <property type="match status" value="1"/>
</dbReference>
<dbReference type="EMBL" id="PFET01000013">
    <property type="protein sequence ID" value="PJE75569.1"/>
    <property type="molecule type" value="Genomic_DNA"/>
</dbReference>
<evidence type="ECO:0008006" key="4">
    <source>
        <dbReference type="Google" id="ProtNLM"/>
    </source>
</evidence>
<name>A0A2M8LDN5_9BACT</name>
<protein>
    <recommendedName>
        <fullName evidence="4">Inositol monophosphatase</fullName>
    </recommendedName>
</protein>
<comment type="caution">
    <text evidence="2">The sequence shown here is derived from an EMBL/GenBank/DDBJ whole genome shotgun (WGS) entry which is preliminary data.</text>
</comment>
<dbReference type="PANTHER" id="PTHR20854:SF4">
    <property type="entry name" value="INOSITOL-1-MONOPHOSPHATASE-RELATED"/>
    <property type="match status" value="1"/>
</dbReference>
<feature type="binding site" evidence="1">
    <location>
        <position position="87"/>
    </location>
    <ligand>
        <name>Mg(2+)</name>
        <dbReference type="ChEBI" id="CHEBI:18420"/>
        <label>1</label>
        <note>catalytic</note>
    </ligand>
</feature>
<dbReference type="AlphaFoldDB" id="A0A2M8LDN5"/>
<organism evidence="2 3">
    <name type="scientific">Candidatus Uhrbacteria bacterium CG10_big_fil_rev_8_21_14_0_10_48_11</name>
    <dbReference type="NCBI Taxonomy" id="1975037"/>
    <lineage>
        <taxon>Bacteria</taxon>
        <taxon>Candidatus Uhriibacteriota</taxon>
    </lineage>
</organism>
<sequence length="253" mass="27189">MAKSEPTLEQIYYVILPLIRRAGQMLVARQRDLWGKSDKDRIARGREIEAEVREFVTSTLQQLFPEYGVHGAGGKMPQSWQWVVTPLDGSRYYFRGLPIFTTAIALRDKGEVVLGVVLQPVSGNVFHAFKGNGAFLNTHPIQVSNQKDWSGASAYVPEGKQLIAATNAGADCYNLGVTSLGLCYLAAGVYDLLLVPLDMVGLFSQTAGLIIAREAGAKLSDAAGGALGGGAKQNTLLATTSSLQKKAVQVFSK</sequence>
<dbReference type="PANTHER" id="PTHR20854">
    <property type="entry name" value="INOSITOL MONOPHOSPHATASE"/>
    <property type="match status" value="1"/>
</dbReference>
<dbReference type="Pfam" id="PF00459">
    <property type="entry name" value="Inositol_P"/>
    <property type="match status" value="1"/>
</dbReference>
<proteinExistence type="predicted"/>
<dbReference type="PRINTS" id="PR00377">
    <property type="entry name" value="IMPHPHTASES"/>
</dbReference>
<dbReference type="GO" id="GO:0007165">
    <property type="term" value="P:signal transduction"/>
    <property type="evidence" value="ECO:0007669"/>
    <property type="project" value="TreeGrafter"/>
</dbReference>
<gene>
    <name evidence="2" type="ORF">COV04_04035</name>
</gene>
<evidence type="ECO:0000313" key="2">
    <source>
        <dbReference type="EMBL" id="PJE75569.1"/>
    </source>
</evidence>
<feature type="binding site" evidence="1">
    <location>
        <position position="88"/>
    </location>
    <ligand>
        <name>Mg(2+)</name>
        <dbReference type="ChEBI" id="CHEBI:18420"/>
        <label>1</label>
        <note>catalytic</note>
    </ligand>
</feature>
<accession>A0A2M8LDN5</accession>
<dbReference type="GO" id="GO:0046872">
    <property type="term" value="F:metal ion binding"/>
    <property type="evidence" value="ECO:0007669"/>
    <property type="project" value="UniProtKB-KW"/>
</dbReference>
<dbReference type="GO" id="GO:0008934">
    <property type="term" value="F:inositol monophosphate 1-phosphatase activity"/>
    <property type="evidence" value="ECO:0007669"/>
    <property type="project" value="TreeGrafter"/>
</dbReference>
<evidence type="ECO:0000313" key="3">
    <source>
        <dbReference type="Proteomes" id="UP000231152"/>
    </source>
</evidence>
<dbReference type="InterPro" id="IPR000760">
    <property type="entry name" value="Inositol_monophosphatase-like"/>
</dbReference>
<dbReference type="GO" id="GO:0006020">
    <property type="term" value="P:inositol metabolic process"/>
    <property type="evidence" value="ECO:0007669"/>
    <property type="project" value="TreeGrafter"/>
</dbReference>
<evidence type="ECO:0000256" key="1">
    <source>
        <dbReference type="PIRSR" id="PIRSR600760-2"/>
    </source>
</evidence>